<accession>A0ACC3AC96</accession>
<keyword evidence="2" id="KW-1185">Reference proteome</keyword>
<dbReference type="EMBL" id="JAPDRQ010000043">
    <property type="protein sequence ID" value="KAJ9659156.1"/>
    <property type="molecule type" value="Genomic_DNA"/>
</dbReference>
<evidence type="ECO:0000313" key="1">
    <source>
        <dbReference type="EMBL" id="KAJ9659156.1"/>
    </source>
</evidence>
<comment type="caution">
    <text evidence="1">The sequence shown here is derived from an EMBL/GenBank/DDBJ whole genome shotgun (WGS) entry which is preliminary data.</text>
</comment>
<evidence type="ECO:0000313" key="2">
    <source>
        <dbReference type="Proteomes" id="UP001172386"/>
    </source>
</evidence>
<name>A0ACC3AC96_9EURO</name>
<proteinExistence type="predicted"/>
<organism evidence="1 2">
    <name type="scientific">Neophaeococcomyces mojaviensis</name>
    <dbReference type="NCBI Taxonomy" id="3383035"/>
    <lineage>
        <taxon>Eukaryota</taxon>
        <taxon>Fungi</taxon>
        <taxon>Dikarya</taxon>
        <taxon>Ascomycota</taxon>
        <taxon>Pezizomycotina</taxon>
        <taxon>Eurotiomycetes</taxon>
        <taxon>Chaetothyriomycetidae</taxon>
        <taxon>Chaetothyriales</taxon>
        <taxon>Chaetothyriales incertae sedis</taxon>
        <taxon>Neophaeococcomyces</taxon>
    </lineage>
</organism>
<gene>
    <name evidence="1" type="ORF">H2198_003298</name>
</gene>
<reference evidence="1" key="1">
    <citation type="submission" date="2022-10" db="EMBL/GenBank/DDBJ databases">
        <title>Culturing micro-colonial fungi from biological soil crusts in the Mojave desert and describing Neophaeococcomyces mojavensis, and introducing the new genera and species Taxawa tesnikishii.</title>
        <authorList>
            <person name="Kurbessoian T."/>
            <person name="Stajich J.E."/>
        </authorList>
    </citation>
    <scope>NUCLEOTIDE SEQUENCE</scope>
    <source>
        <strain evidence="1">JES_112</strain>
    </source>
</reference>
<dbReference type="Proteomes" id="UP001172386">
    <property type="component" value="Unassembled WGS sequence"/>
</dbReference>
<sequence length="251" mass="27336">MSTTGPTRTVIITGISPLYPLSEETACAFAGQNTTHIALIGPAKDYLEAIKTELSSRFPGLTVLAQQSDITSSESLGRASHVIRTQLGAWDVFIHNPSSHAARCPDTTIRGADEDLWWGSFLRNVRSLHFIARHFFPKMKPAATFINIVRTDLDGSGVERDSAGNASGIAAAKVVEYLGEENDEGLKVMNLVAMPEDTMVADFVVWSVSQRLAFEHGMHLDASIGRAGYEVVNGKLWRCEIPEEDGFVNGD</sequence>
<protein>
    <submittedName>
        <fullName evidence="1">Uncharacterized protein</fullName>
    </submittedName>
</protein>